<protein>
    <submittedName>
        <fullName evidence="3">Uncharacterized protein</fullName>
    </submittedName>
</protein>
<dbReference type="EMBL" id="FTNP01000004">
    <property type="protein sequence ID" value="SIR90064.1"/>
    <property type="molecule type" value="Genomic_DNA"/>
</dbReference>
<evidence type="ECO:0000256" key="1">
    <source>
        <dbReference type="SAM" id="MobiDB-lite"/>
    </source>
</evidence>
<dbReference type="EMBL" id="CP019327">
    <property type="protein sequence ID" value="APX97811.1"/>
    <property type="molecule type" value="Genomic_DNA"/>
</dbReference>
<name>A0A1N7EPT2_9EURY</name>
<evidence type="ECO:0000313" key="5">
    <source>
        <dbReference type="Proteomes" id="UP000187321"/>
    </source>
</evidence>
<dbReference type="Proteomes" id="UP000187321">
    <property type="component" value="Chromosome"/>
</dbReference>
<proteinExistence type="predicted"/>
<organism evidence="3 4">
    <name type="scientific">Natronorubrum daqingense</name>
    <dbReference type="NCBI Taxonomy" id="588898"/>
    <lineage>
        <taxon>Archaea</taxon>
        <taxon>Methanobacteriati</taxon>
        <taxon>Methanobacteriota</taxon>
        <taxon>Stenosarchaea group</taxon>
        <taxon>Halobacteria</taxon>
        <taxon>Halobacteriales</taxon>
        <taxon>Natrialbaceae</taxon>
        <taxon>Natronorubrum</taxon>
    </lineage>
</organism>
<dbReference type="Proteomes" id="UP000185687">
    <property type="component" value="Unassembled WGS sequence"/>
</dbReference>
<reference evidence="2 5" key="1">
    <citation type="submission" date="2017-01" db="EMBL/GenBank/DDBJ databases">
        <title>Complete genome sequence of Haloterrigena daqingensis type strain (JX313T).</title>
        <authorList>
            <person name="Shuang W."/>
        </authorList>
    </citation>
    <scope>NUCLEOTIDE SEQUENCE [LARGE SCALE GENOMIC DNA]</scope>
    <source>
        <strain evidence="2 5">JX313</strain>
    </source>
</reference>
<feature type="compositionally biased region" description="Basic and acidic residues" evidence="1">
    <location>
        <begin position="14"/>
        <end position="61"/>
    </location>
</feature>
<dbReference type="RefSeq" id="WP_076582697.1">
    <property type="nucleotide sequence ID" value="NZ_CP019327.1"/>
</dbReference>
<evidence type="ECO:0000313" key="3">
    <source>
        <dbReference type="EMBL" id="SIR90064.1"/>
    </source>
</evidence>
<dbReference type="KEGG" id="hda:BB347_14945"/>
<accession>A0A1N7EPT2</accession>
<evidence type="ECO:0000313" key="2">
    <source>
        <dbReference type="EMBL" id="APX97811.1"/>
    </source>
</evidence>
<dbReference type="AlphaFoldDB" id="A0A1N7EPT2"/>
<feature type="region of interest" description="Disordered" evidence="1">
    <location>
        <begin position="1"/>
        <end position="61"/>
    </location>
</feature>
<reference evidence="3 4" key="2">
    <citation type="submission" date="2017-01" db="EMBL/GenBank/DDBJ databases">
        <authorList>
            <person name="Mah S.A."/>
            <person name="Swanson W.J."/>
            <person name="Moy G.W."/>
            <person name="Vacquier V.D."/>
        </authorList>
    </citation>
    <scope>NUCLEOTIDE SEQUENCE [LARGE SCALE GENOMIC DNA]</scope>
    <source>
        <strain evidence="3 4">CGMCC 1.8909</strain>
    </source>
</reference>
<evidence type="ECO:0000313" key="4">
    <source>
        <dbReference type="Proteomes" id="UP000185687"/>
    </source>
</evidence>
<gene>
    <name evidence="2" type="ORF">BB347_14945</name>
    <name evidence="3" type="ORF">SAMN05421809_2765</name>
</gene>
<keyword evidence="4" id="KW-1185">Reference proteome</keyword>
<sequence length="61" mass="7000">MNDCRVVDSGARSSEADVELRTRNSDEKQRRETATGHVGERDERIREEGEIFGERDEKMCG</sequence>
<dbReference type="GeneID" id="30957266"/>